<reference evidence="2 3" key="1">
    <citation type="submission" date="2018-04" db="EMBL/GenBank/DDBJ databases">
        <title>Adhaeribacter sp. HMF7616 genome sequencing and assembly.</title>
        <authorList>
            <person name="Kang H."/>
            <person name="Kang J."/>
            <person name="Cha I."/>
            <person name="Kim H."/>
            <person name="Joh K."/>
        </authorList>
    </citation>
    <scope>NUCLEOTIDE SEQUENCE [LARGE SCALE GENOMIC DNA]</scope>
    <source>
        <strain evidence="2 3">HMF7616</strain>
    </source>
</reference>
<proteinExistence type="predicted"/>
<sequence>MLLICIIKLWNKRRFLISLLLLLLPPQVFSWGFFAHQRINRLAVFTLPPEMIGFYKQHLAYLTENAVNPDKRRYMLPQEGPRHFIDLDVYGDSAALKLPRTWQAALTKFTEDSLMKHGIVPWHINRVKNQLTEAFKQHDQLRILQISADLGHYVADACVPLHTTHNYNGQFTNQRGIHGLWESRLPELLADQYDFLVGPAQYINQPQVQAWKIVQRSNGALDSVFRFEQEVSASFSADRKYAFEERGGTTVRVYAAPFSKAYHQRLHGQVERQMRLAIKLVASYWYTSWVDAGQPDLRNLQPLTESQKKLLLEEKQQLKPVLTPERPHEAF</sequence>
<dbReference type="CDD" id="cd10981">
    <property type="entry name" value="ZnPC_S1P1"/>
    <property type="match status" value="1"/>
</dbReference>
<evidence type="ECO:0000313" key="3">
    <source>
        <dbReference type="Proteomes" id="UP000253919"/>
    </source>
</evidence>
<dbReference type="Gene3D" id="1.10.575.10">
    <property type="entry name" value="P1 Nuclease"/>
    <property type="match status" value="1"/>
</dbReference>
<accession>A0A369QN67</accession>
<protein>
    <recommendedName>
        <fullName evidence="1">Phospholipase C/D domain-containing protein</fullName>
    </recommendedName>
</protein>
<dbReference type="GO" id="GO:0016788">
    <property type="term" value="F:hydrolase activity, acting on ester bonds"/>
    <property type="evidence" value="ECO:0007669"/>
    <property type="project" value="InterPro"/>
</dbReference>
<dbReference type="AlphaFoldDB" id="A0A369QN67"/>
<name>A0A369QN67_9BACT</name>
<evidence type="ECO:0000313" key="2">
    <source>
        <dbReference type="EMBL" id="RDC64696.1"/>
    </source>
</evidence>
<dbReference type="Proteomes" id="UP000253919">
    <property type="component" value="Unassembled WGS sequence"/>
</dbReference>
<dbReference type="Pfam" id="PF00882">
    <property type="entry name" value="Zn_dep_PLPC"/>
    <property type="match status" value="1"/>
</dbReference>
<comment type="caution">
    <text evidence="2">The sequence shown here is derived from an EMBL/GenBank/DDBJ whole genome shotgun (WGS) entry which is preliminary data.</text>
</comment>
<dbReference type="EMBL" id="QASA01000001">
    <property type="protein sequence ID" value="RDC64696.1"/>
    <property type="molecule type" value="Genomic_DNA"/>
</dbReference>
<dbReference type="SUPFAM" id="SSF48537">
    <property type="entry name" value="Phospholipase C/P1 nuclease"/>
    <property type="match status" value="1"/>
</dbReference>
<keyword evidence="3" id="KW-1185">Reference proteome</keyword>
<gene>
    <name evidence="2" type="ORF">AHMF7616_03312</name>
</gene>
<organism evidence="2 3">
    <name type="scientific">Adhaeribacter pallidiroseus</name>
    <dbReference type="NCBI Taxonomy" id="2072847"/>
    <lineage>
        <taxon>Bacteria</taxon>
        <taxon>Pseudomonadati</taxon>
        <taxon>Bacteroidota</taxon>
        <taxon>Cytophagia</taxon>
        <taxon>Cytophagales</taxon>
        <taxon>Hymenobacteraceae</taxon>
        <taxon>Adhaeribacter</taxon>
    </lineage>
</organism>
<evidence type="ECO:0000259" key="1">
    <source>
        <dbReference type="Pfam" id="PF00882"/>
    </source>
</evidence>
<dbReference type="InterPro" id="IPR008947">
    <property type="entry name" value="PLipase_C/P1_nuclease_dom_sf"/>
</dbReference>
<dbReference type="InterPro" id="IPR029002">
    <property type="entry name" value="PLPC/GPLD1"/>
</dbReference>
<feature type="domain" description="Phospholipase C/D" evidence="1">
    <location>
        <begin position="36"/>
        <end position="241"/>
    </location>
</feature>